<dbReference type="Pfam" id="PF01656">
    <property type="entry name" value="CbiA"/>
    <property type="match status" value="1"/>
</dbReference>
<dbReference type="Pfam" id="PF13374">
    <property type="entry name" value="TPR_10"/>
    <property type="match status" value="1"/>
</dbReference>
<evidence type="ECO:0000259" key="1">
    <source>
        <dbReference type="Pfam" id="PF00931"/>
    </source>
</evidence>
<dbReference type="Pfam" id="PF00931">
    <property type="entry name" value="NB-ARC"/>
    <property type="match status" value="1"/>
</dbReference>
<dbReference type="NCBIfam" id="NF047398">
    <property type="entry name" value="AAA_KGGVGR"/>
    <property type="match status" value="1"/>
</dbReference>
<dbReference type="Proteomes" id="UP000669179">
    <property type="component" value="Unassembled WGS sequence"/>
</dbReference>
<dbReference type="Pfam" id="PF13424">
    <property type="entry name" value="TPR_12"/>
    <property type="match status" value="3"/>
</dbReference>
<dbReference type="EMBL" id="JAGEOJ010000011">
    <property type="protein sequence ID" value="MBO2450956.1"/>
    <property type="molecule type" value="Genomic_DNA"/>
</dbReference>
<dbReference type="NCBIfam" id="NF040586">
    <property type="entry name" value="FxSxx_TPR"/>
    <property type="match status" value="1"/>
</dbReference>
<organism evidence="3 4">
    <name type="scientific">Actinomadura barringtoniae</name>
    <dbReference type="NCBI Taxonomy" id="1427535"/>
    <lineage>
        <taxon>Bacteria</taxon>
        <taxon>Bacillati</taxon>
        <taxon>Actinomycetota</taxon>
        <taxon>Actinomycetes</taxon>
        <taxon>Streptosporangiales</taxon>
        <taxon>Thermomonosporaceae</taxon>
        <taxon>Actinomadura</taxon>
    </lineage>
</organism>
<dbReference type="InterPro" id="IPR002586">
    <property type="entry name" value="CobQ/CobB/MinD/ParA_Nub-bd_dom"/>
</dbReference>
<protein>
    <submittedName>
        <fullName evidence="3">Tetratricopeptide repeat protein</fullName>
    </submittedName>
</protein>
<feature type="domain" description="NB-ARC" evidence="1">
    <location>
        <begin position="477"/>
        <end position="638"/>
    </location>
</feature>
<dbReference type="GO" id="GO:0043531">
    <property type="term" value="F:ADP binding"/>
    <property type="evidence" value="ECO:0007669"/>
    <property type="project" value="InterPro"/>
</dbReference>
<gene>
    <name evidence="3" type="ORF">J4573_27930</name>
</gene>
<reference evidence="3" key="1">
    <citation type="submission" date="2021-03" db="EMBL/GenBank/DDBJ databases">
        <authorList>
            <person name="Kanchanasin P."/>
            <person name="Saeng-In P."/>
            <person name="Phongsopitanun W."/>
            <person name="Yuki M."/>
            <person name="Kudo T."/>
            <person name="Ohkuma M."/>
            <person name="Tanasupawat S."/>
        </authorList>
    </citation>
    <scope>NUCLEOTIDE SEQUENCE</scope>
    <source>
        <strain evidence="3">GKU 128</strain>
    </source>
</reference>
<dbReference type="Gene3D" id="3.40.50.300">
    <property type="entry name" value="P-loop containing nucleotide triphosphate hydrolases"/>
    <property type="match status" value="2"/>
</dbReference>
<dbReference type="Gene3D" id="1.25.40.10">
    <property type="entry name" value="Tetratricopeptide repeat domain"/>
    <property type="match status" value="3"/>
</dbReference>
<dbReference type="RefSeq" id="WP_208258827.1">
    <property type="nucleotide sequence ID" value="NZ_JAGEOJ010000011.1"/>
</dbReference>
<dbReference type="PANTHER" id="PTHR46082:SF6">
    <property type="entry name" value="AAA+ ATPASE DOMAIN-CONTAINING PROTEIN-RELATED"/>
    <property type="match status" value="1"/>
</dbReference>
<evidence type="ECO:0000313" key="3">
    <source>
        <dbReference type="EMBL" id="MBO2450956.1"/>
    </source>
</evidence>
<dbReference type="InterPro" id="IPR002182">
    <property type="entry name" value="NB-ARC"/>
</dbReference>
<evidence type="ECO:0000259" key="2">
    <source>
        <dbReference type="Pfam" id="PF01656"/>
    </source>
</evidence>
<name>A0A939PE73_9ACTN</name>
<accession>A0A939PE73</accession>
<comment type="caution">
    <text evidence="3">The sequence shown here is derived from an EMBL/GenBank/DDBJ whole genome shotgun (WGS) entry which is preliminary data.</text>
</comment>
<dbReference type="SUPFAM" id="SSF48452">
    <property type="entry name" value="TPR-like"/>
    <property type="match status" value="3"/>
</dbReference>
<dbReference type="SUPFAM" id="SSF52540">
    <property type="entry name" value="P-loop containing nucleoside triphosphate hydrolases"/>
    <property type="match status" value="2"/>
</dbReference>
<dbReference type="InterPro" id="IPR053137">
    <property type="entry name" value="NLR-like"/>
</dbReference>
<sequence length="1301" mass="144722">MNGREGQIITFYSFKGGTGRTMALANVAWILAANGHRVLVADWDLESPGLHRFFHPFMPEGFDVADSSGIIEMIREYEWAAAEEKNDLTKLPEASARVQRYAFSLEWDHFAEGGSLHFLSPGRQNLDYAATVGALDWENFYERLNGSEFFEALRADMKAHYDYVLIDSRTGLSDVASICTVQLPDVLVDCFTLSTQGIEGAAQVARTIEGRRRPTPVRILPVPMRIDQAEKDRVDTGLAFAARLFSGLPSDMTESQRRAYWSSVEVPYQAFYAYEETLAVFADTPGSPKSLLYSFEQLAGHITGGAVPGLPRIDESLRLSTRAQFTRRAPAEIRSVLLDYTAGDENWADWIKTILGRVDLEVIDSQREDTSRRAEDAPARVLKIVSSTEFTAPPVGQQFYVVNIADIPSVPQQPGLRGQTTLVGLNEREAIGKLARMLELRVQRLPEPGAGGADYPGAPPRIVRVPARNFRFTGRESDLRELRSKLREAGTAVLLPRTVALHGLGGVGKTQLALEYVHRFQNDYDVVWWVDASQSAFVDISLADLGGQIGREFEPIAPSGANVTEIAALVRETLNSGRLVKRWLLVFDNAEDIKTVSKWLPEGKGHVLLTSRDPAWAARATPLPVEVFTREESVTYLTRRAESITEEEAFQVAKKLGDLPLAVATAGAWLASTGVSVADYLDQLERQPSVALSLGQDENYSESVIKAWTLSLDRLAEQSPAAARLFDLCSLLAGQISLDLLYSPAMAEVLTPVDPALVEPMVMPRLVQQINKLALIKLDNGARQIQIHGLVQAVVKDRMSKEDMTKARTEIYKVLAAARPRREVDDPDTWPRYRMLWPHLGPSGAMDAQNETVRQLYLDRVRYLGQRGDLERGRDIAREAETTWREMRDQITEPGERATLDRQILRLQFSLSNILRDLSQFEESRLLDEAVLEEQRRLLGTDHPHTLMTANGLGGSLRALGRYRSALELDRETYDAWRDIFGDEDSRTLLSGNNLAVSFRLNGAFDDALELDRKVLDARRSTLGPNHPRTIDSAANMARDLLEKGSYFEAVREAEDIVETATDQKELGPEDRTTLRAQWLLGVALRSAGQPDAAQERFEVALDGLKRRFGADSPDTLGARLSTAANLLGLDRTEEGEAEIRAVLDVYRDRLGDTHPHTLASTVNLASAMRLQGRFEDALALVEETATKLDRFLGPDHPYSLAGSMVVGVLLADLRRQDQAIERERATAQLMAATLGPDHPDTLRCRANLELTRIELGETGAIEEREEVIARFTALVGDEHPNVSTLRGRRRLVRAVDPQPF</sequence>
<dbReference type="InterPro" id="IPR011990">
    <property type="entry name" value="TPR-like_helical_dom_sf"/>
</dbReference>
<keyword evidence="4" id="KW-1185">Reference proteome</keyword>
<feature type="domain" description="CobQ/CobB/MinD/ParA nucleotide binding" evidence="2">
    <location>
        <begin position="9"/>
        <end position="51"/>
    </location>
</feature>
<dbReference type="PANTHER" id="PTHR46082">
    <property type="entry name" value="ATP/GTP-BINDING PROTEIN-RELATED"/>
    <property type="match status" value="1"/>
</dbReference>
<dbReference type="InterPro" id="IPR027417">
    <property type="entry name" value="P-loop_NTPase"/>
</dbReference>
<proteinExistence type="predicted"/>
<evidence type="ECO:0000313" key="4">
    <source>
        <dbReference type="Proteomes" id="UP000669179"/>
    </source>
</evidence>